<reference evidence="11 12" key="1">
    <citation type="journal article" date="2014" name="Nat. Commun.">
        <title>Klebsormidium flaccidum genome reveals primary factors for plant terrestrial adaptation.</title>
        <authorList>
            <person name="Hori K."/>
            <person name="Maruyama F."/>
            <person name="Fujisawa T."/>
            <person name="Togashi T."/>
            <person name="Yamamoto N."/>
            <person name="Seo M."/>
            <person name="Sato S."/>
            <person name="Yamada T."/>
            <person name="Mori H."/>
            <person name="Tajima N."/>
            <person name="Moriyama T."/>
            <person name="Ikeuchi M."/>
            <person name="Watanabe M."/>
            <person name="Wada H."/>
            <person name="Kobayashi K."/>
            <person name="Saito M."/>
            <person name="Masuda T."/>
            <person name="Sasaki-Sekimoto Y."/>
            <person name="Mashiguchi K."/>
            <person name="Awai K."/>
            <person name="Shimojima M."/>
            <person name="Masuda S."/>
            <person name="Iwai M."/>
            <person name="Nobusawa T."/>
            <person name="Narise T."/>
            <person name="Kondo S."/>
            <person name="Saito H."/>
            <person name="Sato R."/>
            <person name="Murakawa M."/>
            <person name="Ihara Y."/>
            <person name="Oshima-Yamada Y."/>
            <person name="Ohtaka K."/>
            <person name="Satoh M."/>
            <person name="Sonobe K."/>
            <person name="Ishii M."/>
            <person name="Ohtani R."/>
            <person name="Kanamori-Sato M."/>
            <person name="Honoki R."/>
            <person name="Miyazaki D."/>
            <person name="Mochizuki H."/>
            <person name="Umetsu J."/>
            <person name="Higashi K."/>
            <person name="Shibata D."/>
            <person name="Kamiya Y."/>
            <person name="Sato N."/>
            <person name="Nakamura Y."/>
            <person name="Tabata S."/>
            <person name="Ida S."/>
            <person name="Kurokawa K."/>
            <person name="Ohta H."/>
        </authorList>
    </citation>
    <scope>NUCLEOTIDE SEQUENCE [LARGE SCALE GENOMIC DNA]</scope>
    <source>
        <strain evidence="11 12">NIES-2285</strain>
    </source>
</reference>
<dbReference type="STRING" id="105231.A0A1Y1IHC0"/>
<evidence type="ECO:0000256" key="4">
    <source>
        <dbReference type="ARBA" id="ARBA00022692"/>
    </source>
</evidence>
<feature type="compositionally biased region" description="Low complexity" evidence="9">
    <location>
        <begin position="41"/>
        <end position="63"/>
    </location>
</feature>
<feature type="region of interest" description="Disordered" evidence="9">
    <location>
        <begin position="36"/>
        <end position="67"/>
    </location>
</feature>
<keyword evidence="6" id="KW-0256">Endoplasmic reticulum</keyword>
<protein>
    <recommendedName>
        <fullName evidence="3">ER membrane protein complex subunit 10</fullName>
    </recommendedName>
</protein>
<keyword evidence="5 10" id="KW-0732">Signal</keyword>
<dbReference type="GO" id="GO:0005789">
    <property type="term" value="C:endoplasmic reticulum membrane"/>
    <property type="evidence" value="ECO:0007669"/>
    <property type="project" value="UniProtKB-SubCell"/>
</dbReference>
<keyword evidence="7" id="KW-1133">Transmembrane helix</keyword>
<dbReference type="EMBL" id="DF237415">
    <property type="protein sequence ID" value="GAQ88879.1"/>
    <property type="molecule type" value="Genomic_DNA"/>
</dbReference>
<accession>A0A1Y1IHC0</accession>
<dbReference type="Pfam" id="PF21203">
    <property type="entry name" value="ECM10"/>
    <property type="match status" value="1"/>
</dbReference>
<comment type="similarity">
    <text evidence="2">Belongs to the EMC10 family.</text>
</comment>
<gene>
    <name evidence="11" type="ORF">KFL_004660110</name>
</gene>
<evidence type="ECO:0000256" key="2">
    <source>
        <dbReference type="ARBA" id="ARBA00007695"/>
    </source>
</evidence>
<evidence type="ECO:0000313" key="11">
    <source>
        <dbReference type="EMBL" id="GAQ88879.1"/>
    </source>
</evidence>
<feature type="chain" id="PRO_5012824319" description="ER membrane protein complex subunit 10" evidence="10">
    <location>
        <begin position="23"/>
        <end position="304"/>
    </location>
</feature>
<evidence type="ECO:0000256" key="7">
    <source>
        <dbReference type="ARBA" id="ARBA00022989"/>
    </source>
</evidence>
<keyword evidence="12" id="KW-1185">Reference proteome</keyword>
<dbReference type="AlphaFoldDB" id="A0A1Y1IHC0"/>
<organism evidence="11 12">
    <name type="scientific">Klebsormidium nitens</name>
    <name type="common">Green alga</name>
    <name type="synonym">Ulothrix nitens</name>
    <dbReference type="NCBI Taxonomy" id="105231"/>
    <lineage>
        <taxon>Eukaryota</taxon>
        <taxon>Viridiplantae</taxon>
        <taxon>Streptophyta</taxon>
        <taxon>Klebsormidiophyceae</taxon>
        <taxon>Klebsormidiales</taxon>
        <taxon>Klebsormidiaceae</taxon>
        <taxon>Klebsormidium</taxon>
    </lineage>
</organism>
<evidence type="ECO:0000256" key="1">
    <source>
        <dbReference type="ARBA" id="ARBA00004115"/>
    </source>
</evidence>
<evidence type="ECO:0000256" key="10">
    <source>
        <dbReference type="SAM" id="SignalP"/>
    </source>
</evidence>
<evidence type="ECO:0000256" key="9">
    <source>
        <dbReference type="SAM" id="MobiDB-lite"/>
    </source>
</evidence>
<proteinExistence type="inferred from homology"/>
<dbReference type="PANTHER" id="PTHR21397:SF4">
    <property type="entry name" value="ER MEMBRANE PROTEIN COMPLEX SUBUNIT 10"/>
    <property type="match status" value="1"/>
</dbReference>
<dbReference type="CDD" id="cd22209">
    <property type="entry name" value="EMC10"/>
    <property type="match status" value="1"/>
</dbReference>
<sequence>MKRGVRAVCLAWLVVVLAVAEGAFESDELEWEAEEAPLPLPKELPTATTRAPGAAAQDSARAAGGAGAGDSGDAGVVFPLEHSLDGVTFTPAGEFSAKLRPVAGQAVPKLTRVRLARQPWSPAEQRAFVDLIARNGYYRLRVPAHVFSAAGPPYVVTAVRAACLADARFNEHFDLHVDTAGHVLALGYKTFVDCTKASGEPPREWTFSSTATVRSSLTAPRLAATLSSMDALKPPKAPKLPPRVEGGGSGKDGEAAGGEGDEEEEEEKTFFQKYWLYMIPAGLLLLNMMAAAAPDEAAQGASRR</sequence>
<feature type="region of interest" description="Disordered" evidence="9">
    <location>
        <begin position="228"/>
        <end position="267"/>
    </location>
</feature>
<evidence type="ECO:0000256" key="8">
    <source>
        <dbReference type="ARBA" id="ARBA00023136"/>
    </source>
</evidence>
<evidence type="ECO:0000256" key="3">
    <source>
        <dbReference type="ARBA" id="ARBA00020105"/>
    </source>
</evidence>
<keyword evidence="4" id="KW-0812">Transmembrane</keyword>
<feature type="compositionally biased region" description="Gly residues" evidence="9">
    <location>
        <begin position="245"/>
        <end position="258"/>
    </location>
</feature>
<dbReference type="PANTHER" id="PTHR21397">
    <property type="entry name" value="CHROMATIN COMPLEXES SUBUNIT BAP18-RELATED"/>
    <property type="match status" value="1"/>
</dbReference>
<evidence type="ECO:0000313" key="12">
    <source>
        <dbReference type="Proteomes" id="UP000054558"/>
    </source>
</evidence>
<dbReference type="OMA" id="AKYWMYM"/>
<keyword evidence="8" id="KW-0472">Membrane</keyword>
<comment type="subcellular location">
    <subcellularLocation>
        <location evidence="1">Endoplasmic reticulum membrane</location>
        <topology evidence="1">Single-pass type I membrane protein</topology>
    </subcellularLocation>
</comment>
<dbReference type="Proteomes" id="UP000054558">
    <property type="component" value="Unassembled WGS sequence"/>
</dbReference>
<dbReference type="OrthoDB" id="1894652at2759"/>
<evidence type="ECO:0000256" key="5">
    <source>
        <dbReference type="ARBA" id="ARBA00022729"/>
    </source>
</evidence>
<evidence type="ECO:0000256" key="6">
    <source>
        <dbReference type="ARBA" id="ARBA00022824"/>
    </source>
</evidence>
<name>A0A1Y1IHC0_KLENI</name>
<feature type="signal peptide" evidence="10">
    <location>
        <begin position="1"/>
        <end position="22"/>
    </location>
</feature>